<evidence type="ECO:0000256" key="3">
    <source>
        <dbReference type="ARBA" id="ARBA00012239"/>
    </source>
</evidence>
<accession>A0A9E6XZM1</accession>
<evidence type="ECO:0000313" key="8">
    <source>
        <dbReference type="EMBL" id="UGS36696.1"/>
    </source>
</evidence>
<evidence type="ECO:0000256" key="5">
    <source>
        <dbReference type="ARBA" id="ARBA00022898"/>
    </source>
</evidence>
<organism evidence="8 9">
    <name type="scientific">Capillimicrobium parvum</name>
    <dbReference type="NCBI Taxonomy" id="2884022"/>
    <lineage>
        <taxon>Bacteria</taxon>
        <taxon>Bacillati</taxon>
        <taxon>Actinomycetota</taxon>
        <taxon>Thermoleophilia</taxon>
        <taxon>Solirubrobacterales</taxon>
        <taxon>Capillimicrobiaceae</taxon>
        <taxon>Capillimicrobium</taxon>
    </lineage>
</organism>
<dbReference type="InterPro" id="IPR015422">
    <property type="entry name" value="PyrdxlP-dep_Trfase_small"/>
</dbReference>
<dbReference type="GO" id="GO:0006534">
    <property type="term" value="P:cysteine metabolic process"/>
    <property type="evidence" value="ECO:0007669"/>
    <property type="project" value="InterPro"/>
</dbReference>
<dbReference type="NCBIfam" id="TIGR01979">
    <property type="entry name" value="sufS"/>
    <property type="match status" value="1"/>
</dbReference>
<gene>
    <name evidence="8" type="primary">sufS_2</name>
    <name evidence="8" type="ORF">DSM104329_03105</name>
</gene>
<dbReference type="PANTHER" id="PTHR43586">
    <property type="entry name" value="CYSTEINE DESULFURASE"/>
    <property type="match status" value="1"/>
</dbReference>
<protein>
    <recommendedName>
        <fullName evidence="3">cysteine desulfurase</fullName>
        <ecNumber evidence="3">2.8.1.7</ecNumber>
    </recommendedName>
</protein>
<sequence length="420" mass="44894">MEPRGFTHSDVSALVDTSSGAILDVRHEFPVLEQEGLVYLDSGATAQKPAAVIEAMDAFMRHENASVHRGVYPLAVESTERFETARARAAGWLRAPARGTIFTKNATEAINLVAYAWGLDNVGAGDTIVVTEMEHHSNVVSWQILAQRVGARVEYVRVDGDGRLDLETLDALLAREPKLVAVAHVSNVLGTINPVADIVARAKAAGAVTVIDGAQAVPQIPVDVGAIDADFYAWTAHKVYGPTGLGILHGRPALLERMSPFIGGGHMISLVSDQESTWAEIPAKFEAGTSPIIEAVGMGAAVEWLQGIGMDRVRAHELDLVAYTLDRLSEIPGLTLHGPREPEARGAVVSFALDYAHPHDVAEIVARRGVCVRAGHHCAQPLMRCLGVGATTRASFAVHNDRADVDELVAALHDVHEVFG</sequence>
<feature type="domain" description="Aminotransferase class V" evidence="7">
    <location>
        <begin position="38"/>
        <end position="408"/>
    </location>
</feature>
<dbReference type="Pfam" id="PF00266">
    <property type="entry name" value="Aminotran_5"/>
    <property type="match status" value="1"/>
</dbReference>
<dbReference type="Gene3D" id="3.90.1150.10">
    <property type="entry name" value="Aspartate Aminotransferase, domain 1"/>
    <property type="match status" value="1"/>
</dbReference>
<dbReference type="Proteomes" id="UP001162834">
    <property type="component" value="Chromosome"/>
</dbReference>
<dbReference type="InterPro" id="IPR010970">
    <property type="entry name" value="Cys_dSase_SufS"/>
</dbReference>
<dbReference type="AlphaFoldDB" id="A0A9E6XZM1"/>
<dbReference type="Gene3D" id="3.40.640.10">
    <property type="entry name" value="Type I PLP-dependent aspartate aminotransferase-like (Major domain)"/>
    <property type="match status" value="1"/>
</dbReference>
<dbReference type="SUPFAM" id="SSF53383">
    <property type="entry name" value="PLP-dependent transferases"/>
    <property type="match status" value="1"/>
</dbReference>
<evidence type="ECO:0000313" key="9">
    <source>
        <dbReference type="Proteomes" id="UP001162834"/>
    </source>
</evidence>
<comment type="catalytic activity">
    <reaction evidence="6">
        <text>(sulfur carrier)-H + L-cysteine = (sulfur carrier)-SH + L-alanine</text>
        <dbReference type="Rhea" id="RHEA:43892"/>
        <dbReference type="Rhea" id="RHEA-COMP:14737"/>
        <dbReference type="Rhea" id="RHEA-COMP:14739"/>
        <dbReference type="ChEBI" id="CHEBI:29917"/>
        <dbReference type="ChEBI" id="CHEBI:35235"/>
        <dbReference type="ChEBI" id="CHEBI:57972"/>
        <dbReference type="ChEBI" id="CHEBI:64428"/>
        <dbReference type="EC" id="2.8.1.7"/>
    </reaction>
</comment>
<keyword evidence="9" id="KW-1185">Reference proteome</keyword>
<evidence type="ECO:0000256" key="2">
    <source>
        <dbReference type="ARBA" id="ARBA00010447"/>
    </source>
</evidence>
<dbReference type="KEGG" id="sbae:DSM104329_03105"/>
<comment type="similarity">
    <text evidence="2">Belongs to the class-V pyridoxal-phosphate-dependent aminotransferase family. Csd subfamily.</text>
</comment>
<dbReference type="InterPro" id="IPR015421">
    <property type="entry name" value="PyrdxlP-dep_Trfase_major"/>
</dbReference>
<dbReference type="GO" id="GO:0031071">
    <property type="term" value="F:cysteine desulfurase activity"/>
    <property type="evidence" value="ECO:0007669"/>
    <property type="project" value="UniProtKB-EC"/>
</dbReference>
<comment type="cofactor">
    <cofactor evidence="1">
        <name>pyridoxal 5'-phosphate</name>
        <dbReference type="ChEBI" id="CHEBI:597326"/>
    </cofactor>
</comment>
<evidence type="ECO:0000256" key="6">
    <source>
        <dbReference type="ARBA" id="ARBA00050776"/>
    </source>
</evidence>
<evidence type="ECO:0000256" key="1">
    <source>
        <dbReference type="ARBA" id="ARBA00001933"/>
    </source>
</evidence>
<dbReference type="CDD" id="cd06453">
    <property type="entry name" value="SufS_like"/>
    <property type="match status" value="1"/>
</dbReference>
<dbReference type="RefSeq" id="WP_259310763.1">
    <property type="nucleotide sequence ID" value="NZ_CP087164.1"/>
</dbReference>
<dbReference type="EMBL" id="CP087164">
    <property type="protein sequence ID" value="UGS36696.1"/>
    <property type="molecule type" value="Genomic_DNA"/>
</dbReference>
<keyword evidence="5" id="KW-0663">Pyridoxal phosphate</keyword>
<name>A0A9E6XZM1_9ACTN</name>
<evidence type="ECO:0000259" key="7">
    <source>
        <dbReference type="Pfam" id="PF00266"/>
    </source>
</evidence>
<keyword evidence="4 8" id="KW-0808">Transferase</keyword>
<dbReference type="GO" id="GO:0030170">
    <property type="term" value="F:pyridoxal phosphate binding"/>
    <property type="evidence" value="ECO:0007669"/>
    <property type="project" value="InterPro"/>
</dbReference>
<proteinExistence type="inferred from homology"/>
<dbReference type="InterPro" id="IPR015424">
    <property type="entry name" value="PyrdxlP-dep_Trfase"/>
</dbReference>
<reference evidence="8" key="1">
    <citation type="journal article" date="2022" name="Int. J. Syst. Evol. Microbiol.">
        <title>Pseudomonas aegrilactucae sp. nov. and Pseudomonas morbosilactucae sp. nov., pathogens causing bacterial rot of lettuce in Japan.</title>
        <authorList>
            <person name="Sawada H."/>
            <person name="Fujikawa T."/>
            <person name="Satou M."/>
        </authorList>
    </citation>
    <scope>NUCLEOTIDE SEQUENCE</scope>
    <source>
        <strain evidence="8">0166_1</strain>
    </source>
</reference>
<dbReference type="EC" id="2.8.1.7" evidence="3"/>
<evidence type="ECO:0000256" key="4">
    <source>
        <dbReference type="ARBA" id="ARBA00022679"/>
    </source>
</evidence>
<dbReference type="InterPro" id="IPR000192">
    <property type="entry name" value="Aminotrans_V_dom"/>
</dbReference>
<dbReference type="PANTHER" id="PTHR43586:SF8">
    <property type="entry name" value="CYSTEINE DESULFURASE 1, CHLOROPLASTIC"/>
    <property type="match status" value="1"/>
</dbReference>